<keyword evidence="4" id="KW-1185">Reference proteome</keyword>
<dbReference type="STRING" id="909626.AQJ91_02265"/>
<organism evidence="3 4">
    <name type="scientific">Streptomyces dysideae</name>
    <dbReference type="NCBI Taxonomy" id="909626"/>
    <lineage>
        <taxon>Bacteria</taxon>
        <taxon>Bacillati</taxon>
        <taxon>Actinomycetota</taxon>
        <taxon>Actinomycetes</taxon>
        <taxon>Kitasatosporales</taxon>
        <taxon>Streptomycetaceae</taxon>
        <taxon>Streptomyces</taxon>
    </lineage>
</organism>
<feature type="transmembrane region" description="Helical" evidence="2">
    <location>
        <begin position="156"/>
        <end position="178"/>
    </location>
</feature>
<keyword evidence="2" id="KW-0472">Membrane</keyword>
<gene>
    <name evidence="3" type="ORF">AQJ91_02265</name>
</gene>
<evidence type="ECO:0000313" key="3">
    <source>
        <dbReference type="EMBL" id="KUO22850.1"/>
    </source>
</evidence>
<keyword evidence="2" id="KW-1133">Transmembrane helix</keyword>
<dbReference type="AlphaFoldDB" id="A0A124IFX8"/>
<evidence type="ECO:0000313" key="4">
    <source>
        <dbReference type="Proteomes" id="UP000053260"/>
    </source>
</evidence>
<dbReference type="EMBL" id="LMXB01000010">
    <property type="protein sequence ID" value="KUO22850.1"/>
    <property type="molecule type" value="Genomic_DNA"/>
</dbReference>
<sequence length="308" mass="32812">MLWLPHKAARALFHPAWVPPSLDPSLDRLKHLRVIAGLVAALGVYTYVEGGFAFTEMMDNAAVACLLLVCVTPVVVGVMLHLWRRSGAGTVRELRAPLANPLKLLLLLVAADLATMGLINLSAPLPTLARLPFMLAGMWMALFGIAGAYQISGNFFGLAVVHRCLPPLLAMAASWVMALTDLVTGDLHGLGLALGVPFILCAPATVSWIALVEMGRLRRTYGIRLMAHPATLPPLPPPPPHAPNGFMPPQVNPYGPPQVNPQGNTYGPPPSHPYAPLQGNAYGTPYPPGPQNPYGPYNPQNPHGPYGG</sequence>
<feature type="transmembrane region" description="Helical" evidence="2">
    <location>
        <begin position="61"/>
        <end position="83"/>
    </location>
</feature>
<feature type="transmembrane region" description="Helical" evidence="2">
    <location>
        <begin position="190"/>
        <end position="211"/>
    </location>
</feature>
<feature type="transmembrane region" description="Helical" evidence="2">
    <location>
        <begin position="104"/>
        <end position="123"/>
    </location>
</feature>
<feature type="transmembrane region" description="Helical" evidence="2">
    <location>
        <begin position="34"/>
        <end position="55"/>
    </location>
</feature>
<feature type="compositionally biased region" description="Pro residues" evidence="1">
    <location>
        <begin position="250"/>
        <end position="259"/>
    </location>
</feature>
<dbReference type="RefSeq" id="WP_067015402.1">
    <property type="nucleotide sequence ID" value="NZ_KQ949075.1"/>
</dbReference>
<evidence type="ECO:0000256" key="2">
    <source>
        <dbReference type="SAM" id="Phobius"/>
    </source>
</evidence>
<protein>
    <submittedName>
        <fullName evidence="3">Uncharacterized protein</fullName>
    </submittedName>
</protein>
<name>A0A124IFX8_9ACTN</name>
<dbReference type="Proteomes" id="UP000053260">
    <property type="component" value="Unassembled WGS sequence"/>
</dbReference>
<comment type="caution">
    <text evidence="3">The sequence shown here is derived from an EMBL/GenBank/DDBJ whole genome shotgun (WGS) entry which is preliminary data.</text>
</comment>
<evidence type="ECO:0000256" key="1">
    <source>
        <dbReference type="SAM" id="MobiDB-lite"/>
    </source>
</evidence>
<reference evidence="3 4" key="1">
    <citation type="submission" date="2015-10" db="EMBL/GenBank/DDBJ databases">
        <title>Draft genome sequence of Streptomyces sp. RV15, isolated from a marine sponge.</title>
        <authorList>
            <person name="Ruckert C."/>
            <person name="Abdelmohsen U.R."/>
            <person name="Winkler A."/>
            <person name="Hentschel U."/>
            <person name="Kalinowski J."/>
            <person name="Kampfer P."/>
            <person name="Glaeser S."/>
        </authorList>
    </citation>
    <scope>NUCLEOTIDE SEQUENCE [LARGE SCALE GENOMIC DNA]</scope>
    <source>
        <strain evidence="3 4">RV15</strain>
    </source>
</reference>
<dbReference type="OrthoDB" id="4216770at2"/>
<feature type="transmembrane region" description="Helical" evidence="2">
    <location>
        <begin position="129"/>
        <end position="149"/>
    </location>
</feature>
<feature type="compositionally biased region" description="Low complexity" evidence="1">
    <location>
        <begin position="294"/>
        <end position="308"/>
    </location>
</feature>
<feature type="region of interest" description="Disordered" evidence="1">
    <location>
        <begin position="234"/>
        <end position="308"/>
    </location>
</feature>
<keyword evidence="2" id="KW-0812">Transmembrane</keyword>
<accession>A0A124IFX8</accession>
<proteinExistence type="predicted"/>